<comment type="similarity">
    <text evidence="6">Belongs to the peptidase M48 family.</text>
</comment>
<dbReference type="Pfam" id="PF01435">
    <property type="entry name" value="Peptidase_M48"/>
    <property type="match status" value="1"/>
</dbReference>
<evidence type="ECO:0000256" key="5">
    <source>
        <dbReference type="ARBA" id="ARBA00023049"/>
    </source>
</evidence>
<feature type="transmembrane region" description="Helical" evidence="7">
    <location>
        <begin position="7"/>
        <end position="26"/>
    </location>
</feature>
<evidence type="ECO:0000256" key="6">
    <source>
        <dbReference type="RuleBase" id="RU003983"/>
    </source>
</evidence>
<keyword evidence="10" id="KW-1185">Reference proteome</keyword>
<reference evidence="9 10" key="1">
    <citation type="submission" date="2017-08" db="EMBL/GenBank/DDBJ databases">
        <title>The whole genome shortgun sequences of strain Leeuwenhoekiella nanhaiensis G18 from the South China Sea.</title>
        <authorList>
            <person name="Liu Q."/>
        </authorList>
    </citation>
    <scope>NUCLEOTIDE SEQUENCE [LARGE SCALE GENOMIC DNA]</scope>
    <source>
        <strain evidence="9 10">G18</strain>
    </source>
</reference>
<name>A0A2G1VMP9_9FLAO</name>
<dbReference type="PANTHER" id="PTHR22726">
    <property type="entry name" value="METALLOENDOPEPTIDASE OMA1"/>
    <property type="match status" value="1"/>
</dbReference>
<evidence type="ECO:0000256" key="7">
    <source>
        <dbReference type="SAM" id="Phobius"/>
    </source>
</evidence>
<evidence type="ECO:0000256" key="3">
    <source>
        <dbReference type="ARBA" id="ARBA00022801"/>
    </source>
</evidence>
<dbReference type="OrthoDB" id="9810445at2"/>
<dbReference type="InterPro" id="IPR051156">
    <property type="entry name" value="Mito/Outer_Membr_Metalloprot"/>
</dbReference>
<accession>A0A2G1VMP9</accession>
<dbReference type="RefSeq" id="WP_099647538.1">
    <property type="nucleotide sequence ID" value="NZ_KZ319302.1"/>
</dbReference>
<gene>
    <name evidence="9" type="ORF">CJ305_17175</name>
</gene>
<keyword evidence="5 6" id="KW-0482">Metalloprotease</keyword>
<evidence type="ECO:0000256" key="2">
    <source>
        <dbReference type="ARBA" id="ARBA00022723"/>
    </source>
</evidence>
<dbReference type="AlphaFoldDB" id="A0A2G1VMP9"/>
<evidence type="ECO:0000313" key="9">
    <source>
        <dbReference type="EMBL" id="PHQ28038.1"/>
    </source>
</evidence>
<evidence type="ECO:0000256" key="4">
    <source>
        <dbReference type="ARBA" id="ARBA00022833"/>
    </source>
</evidence>
<evidence type="ECO:0000256" key="1">
    <source>
        <dbReference type="ARBA" id="ARBA00022670"/>
    </source>
</evidence>
<organism evidence="9 10">
    <name type="scientific">Leeuwenhoekiella nanhaiensis</name>
    <dbReference type="NCBI Taxonomy" id="1655491"/>
    <lineage>
        <taxon>Bacteria</taxon>
        <taxon>Pseudomonadati</taxon>
        <taxon>Bacteroidota</taxon>
        <taxon>Flavobacteriia</taxon>
        <taxon>Flavobacteriales</taxon>
        <taxon>Flavobacteriaceae</taxon>
        <taxon>Leeuwenhoekiella</taxon>
    </lineage>
</organism>
<keyword evidence="7" id="KW-0812">Transmembrane</keyword>
<keyword evidence="3 6" id="KW-0378">Hydrolase</keyword>
<keyword evidence="1 6" id="KW-0645">Protease</keyword>
<dbReference type="InterPro" id="IPR001915">
    <property type="entry name" value="Peptidase_M48"/>
</dbReference>
<dbReference type="GO" id="GO:0004222">
    <property type="term" value="F:metalloendopeptidase activity"/>
    <property type="evidence" value="ECO:0007669"/>
    <property type="project" value="InterPro"/>
</dbReference>
<dbReference type="Gene3D" id="3.30.2010.10">
    <property type="entry name" value="Metalloproteases ('zincins'), catalytic domain"/>
    <property type="match status" value="1"/>
</dbReference>
<comment type="cofactor">
    <cofactor evidence="6">
        <name>Zn(2+)</name>
        <dbReference type="ChEBI" id="CHEBI:29105"/>
    </cofactor>
    <text evidence="6">Binds 1 zinc ion per subunit.</text>
</comment>
<feature type="domain" description="Peptidase M48" evidence="8">
    <location>
        <begin position="71"/>
        <end position="248"/>
    </location>
</feature>
<protein>
    <submittedName>
        <fullName evidence="9">Peptidase M48 Ste24p</fullName>
    </submittedName>
</protein>
<dbReference type="PANTHER" id="PTHR22726:SF1">
    <property type="entry name" value="METALLOENDOPEPTIDASE OMA1, MITOCHONDRIAL"/>
    <property type="match status" value="1"/>
</dbReference>
<sequence>MKLGGRALKIVLGVGIVVFGLIRYYGSQEENPYTGRTQSVSLTTEEEIAIGLQNAPIMAEQHGGMHPDQQLQNMVDRVGKKLVDNTIARETPYQYEFHLLRDPKTVNAFALPGGQIFITYALLERLSTEDQLAGILGHEIGHVVGRHSAERIAQSELANTVAAGAQVGADAGMLASQLGQTLLLKNGRGDELESDDLGVKFMLEAGYDPEALIEVMQILKEASGGQRVPEFQSSHPDPENRIAKIKEAIEKYRG</sequence>
<dbReference type="GO" id="GO:0051603">
    <property type="term" value="P:proteolysis involved in protein catabolic process"/>
    <property type="evidence" value="ECO:0007669"/>
    <property type="project" value="TreeGrafter"/>
</dbReference>
<proteinExistence type="inferred from homology"/>
<keyword evidence="2" id="KW-0479">Metal-binding</keyword>
<evidence type="ECO:0000259" key="8">
    <source>
        <dbReference type="Pfam" id="PF01435"/>
    </source>
</evidence>
<evidence type="ECO:0000313" key="10">
    <source>
        <dbReference type="Proteomes" id="UP000229433"/>
    </source>
</evidence>
<comment type="caution">
    <text evidence="9">The sequence shown here is derived from an EMBL/GenBank/DDBJ whole genome shotgun (WGS) entry which is preliminary data.</text>
</comment>
<keyword evidence="7" id="KW-0472">Membrane</keyword>
<keyword evidence="4 6" id="KW-0862">Zinc</keyword>
<keyword evidence="7" id="KW-1133">Transmembrane helix</keyword>
<dbReference type="GO" id="GO:0046872">
    <property type="term" value="F:metal ion binding"/>
    <property type="evidence" value="ECO:0007669"/>
    <property type="project" value="UniProtKB-KW"/>
</dbReference>
<dbReference type="Proteomes" id="UP000229433">
    <property type="component" value="Unassembled WGS sequence"/>
</dbReference>
<dbReference type="EMBL" id="NQXA01000022">
    <property type="protein sequence ID" value="PHQ28038.1"/>
    <property type="molecule type" value="Genomic_DNA"/>
</dbReference>
<dbReference type="GO" id="GO:0016020">
    <property type="term" value="C:membrane"/>
    <property type="evidence" value="ECO:0007669"/>
    <property type="project" value="TreeGrafter"/>
</dbReference>